<name>A0ACC2B7Y7_DIPCM</name>
<gene>
    <name evidence="1" type="ORF">O6H91_17G052900</name>
</gene>
<sequence length="337" mass="37929">MVRLLPALQHLLTKPNGMSHAFDREVNAFRENVILGIERLADSLGPDFVTLEWLQQAVDFLRSTHAGVLNFVDRLQLPISAGEEWINEYMNESAKLLDVCNLLKRGIGGLGHYQMHVELVLRALQNSSNSQGSGKGQFNRVMQYLADCEIEAVKLDRENRPLAEEKVEALGWSADSYAGRKVADLPGVDSALVLMRNTSYVVAKILLCGLVHASGAGRVLKPELTPSDGAWGACVSRMQRRFSEEIRQKQECIVFLHEFEQLHVLLQNLSVQMQAVQGKVQSRTYEMRMKLEVQKLKQSSDKLKNGLEVVEWHVNNFFDEIIEGRTNLLTSLSQSTI</sequence>
<protein>
    <submittedName>
        <fullName evidence="1">Uncharacterized protein</fullName>
    </submittedName>
</protein>
<dbReference type="Proteomes" id="UP001162992">
    <property type="component" value="Chromosome 17"/>
</dbReference>
<organism evidence="1 2">
    <name type="scientific">Diphasiastrum complanatum</name>
    <name type="common">Issler's clubmoss</name>
    <name type="synonym">Lycopodium complanatum</name>
    <dbReference type="NCBI Taxonomy" id="34168"/>
    <lineage>
        <taxon>Eukaryota</taxon>
        <taxon>Viridiplantae</taxon>
        <taxon>Streptophyta</taxon>
        <taxon>Embryophyta</taxon>
        <taxon>Tracheophyta</taxon>
        <taxon>Lycopodiopsida</taxon>
        <taxon>Lycopodiales</taxon>
        <taxon>Lycopodiaceae</taxon>
        <taxon>Lycopodioideae</taxon>
        <taxon>Diphasiastrum</taxon>
    </lineage>
</organism>
<reference evidence="2" key="1">
    <citation type="journal article" date="2024" name="Proc. Natl. Acad. Sci. U.S.A.">
        <title>Extraordinary preservation of gene collinearity over three hundred million years revealed in homosporous lycophytes.</title>
        <authorList>
            <person name="Li C."/>
            <person name="Wickell D."/>
            <person name="Kuo L.Y."/>
            <person name="Chen X."/>
            <person name="Nie B."/>
            <person name="Liao X."/>
            <person name="Peng D."/>
            <person name="Ji J."/>
            <person name="Jenkins J."/>
            <person name="Williams M."/>
            <person name="Shu S."/>
            <person name="Plott C."/>
            <person name="Barry K."/>
            <person name="Rajasekar S."/>
            <person name="Grimwood J."/>
            <person name="Han X."/>
            <person name="Sun S."/>
            <person name="Hou Z."/>
            <person name="He W."/>
            <person name="Dai G."/>
            <person name="Sun C."/>
            <person name="Schmutz J."/>
            <person name="Leebens-Mack J.H."/>
            <person name="Li F.W."/>
            <person name="Wang L."/>
        </authorList>
    </citation>
    <scope>NUCLEOTIDE SEQUENCE [LARGE SCALE GENOMIC DNA]</scope>
    <source>
        <strain evidence="2">cv. PW_Plant_1</strain>
    </source>
</reference>
<evidence type="ECO:0000313" key="1">
    <source>
        <dbReference type="EMBL" id="KAJ7525474.1"/>
    </source>
</evidence>
<keyword evidence="2" id="KW-1185">Reference proteome</keyword>
<comment type="caution">
    <text evidence="1">The sequence shown here is derived from an EMBL/GenBank/DDBJ whole genome shotgun (WGS) entry which is preliminary data.</text>
</comment>
<proteinExistence type="predicted"/>
<dbReference type="EMBL" id="CM055108">
    <property type="protein sequence ID" value="KAJ7525474.1"/>
    <property type="molecule type" value="Genomic_DNA"/>
</dbReference>
<accession>A0ACC2B7Y7</accession>
<evidence type="ECO:0000313" key="2">
    <source>
        <dbReference type="Proteomes" id="UP001162992"/>
    </source>
</evidence>